<evidence type="ECO:0000256" key="3">
    <source>
        <dbReference type="ARBA" id="ARBA00023002"/>
    </source>
</evidence>
<dbReference type="PANTHER" id="PTHR43741">
    <property type="entry name" value="FMN-DEPENDENT NADH-AZOREDUCTASE 1"/>
    <property type="match status" value="1"/>
</dbReference>
<dbReference type="Gene3D" id="3.40.50.360">
    <property type="match status" value="1"/>
</dbReference>
<keyword evidence="1 6" id="KW-0285">Flavoprotein</keyword>
<comment type="cofactor">
    <cofactor evidence="6">
        <name>FMN</name>
        <dbReference type="ChEBI" id="CHEBI:58210"/>
    </cofactor>
    <text evidence="6">Binds 1 FMN per subunit.</text>
</comment>
<comment type="caution">
    <text evidence="8">The sequence shown here is derived from an EMBL/GenBank/DDBJ whole genome shotgun (WGS) entry which is preliminary data.</text>
</comment>
<dbReference type="AlphaFoldDB" id="A0A839Q978"/>
<dbReference type="Proteomes" id="UP000550501">
    <property type="component" value="Unassembled WGS sequence"/>
</dbReference>
<evidence type="ECO:0000256" key="2">
    <source>
        <dbReference type="ARBA" id="ARBA00022643"/>
    </source>
</evidence>
<keyword evidence="9" id="KW-1185">Reference proteome</keyword>
<evidence type="ECO:0000256" key="4">
    <source>
        <dbReference type="ARBA" id="ARBA00023027"/>
    </source>
</evidence>
<protein>
    <recommendedName>
        <fullName evidence="6">FMN dependent NADH:quinone oxidoreductase</fullName>
        <ecNumber evidence="6">1.6.5.-</ecNumber>
    </recommendedName>
    <alternativeName>
        <fullName evidence="6">Azo-dye reductase</fullName>
    </alternativeName>
    <alternativeName>
        <fullName evidence="6">FMN-dependent NADH-azo compound oxidoreductase</fullName>
    </alternativeName>
    <alternativeName>
        <fullName evidence="6">FMN-dependent NADH-azoreductase</fullName>
        <ecNumber evidence="6">1.7.1.17</ecNumber>
    </alternativeName>
</protein>
<comment type="function">
    <text evidence="6">Quinone reductase that provides resistance to thiol-specific stress caused by electrophilic quinones.</text>
</comment>
<dbReference type="EMBL" id="JACHVU010000002">
    <property type="protein sequence ID" value="MBB2989772.1"/>
    <property type="molecule type" value="Genomic_DNA"/>
</dbReference>
<reference evidence="8 9" key="1">
    <citation type="submission" date="2020-08" db="EMBL/GenBank/DDBJ databases">
        <title>The Agave Microbiome: Exploring the role of microbial communities in plant adaptations to desert environments.</title>
        <authorList>
            <person name="Partida-Martinez L.P."/>
        </authorList>
    </citation>
    <scope>NUCLEOTIDE SEQUENCE [LARGE SCALE GENOMIC DNA]</scope>
    <source>
        <strain evidence="8 9">AT2.18</strain>
    </source>
</reference>
<feature type="binding site" evidence="6">
    <location>
        <begin position="16"/>
        <end position="18"/>
    </location>
    <ligand>
        <name>FMN</name>
        <dbReference type="ChEBI" id="CHEBI:58210"/>
    </ligand>
</feature>
<dbReference type="GO" id="GO:0016655">
    <property type="term" value="F:oxidoreductase activity, acting on NAD(P)H, quinone or similar compound as acceptor"/>
    <property type="evidence" value="ECO:0007669"/>
    <property type="project" value="InterPro"/>
</dbReference>
<sequence>MTRTLWIEASPKGEQSLSSAAARAFVDAAGEARIGTVDHLDLWSDDVLTFNREAALMKFAPLFGETPTSRQQAVWRRVEAEIERVRRCDRVVVSAPMWNWSIPAPLKNWIDVVVQPLLSFTLDGDGRHVGTLGEGRPLHLVLTRSSAYDGRHPELRDFQLPYLEYVVTLLGYAVDSMVFEPTTRWTAQEREQFRRESVTAARQWGAALPSRSSMWARDS</sequence>
<comment type="catalytic activity">
    <reaction evidence="5">
        <text>N,N-dimethyl-1,4-phenylenediamine + anthranilate + 2 NAD(+) = 2-(4-dimethylaminophenyl)diazenylbenzoate + 2 NADH + 2 H(+)</text>
        <dbReference type="Rhea" id="RHEA:55872"/>
        <dbReference type="ChEBI" id="CHEBI:15378"/>
        <dbReference type="ChEBI" id="CHEBI:15783"/>
        <dbReference type="ChEBI" id="CHEBI:16567"/>
        <dbReference type="ChEBI" id="CHEBI:57540"/>
        <dbReference type="ChEBI" id="CHEBI:57945"/>
        <dbReference type="ChEBI" id="CHEBI:71579"/>
        <dbReference type="EC" id="1.7.1.17"/>
    </reaction>
    <physiologicalReaction direction="right-to-left" evidence="5">
        <dbReference type="Rhea" id="RHEA:55874"/>
    </physiologicalReaction>
</comment>
<feature type="binding site" evidence="6">
    <location>
        <position position="10"/>
    </location>
    <ligand>
        <name>FMN</name>
        <dbReference type="ChEBI" id="CHEBI:58210"/>
    </ligand>
</feature>
<keyword evidence="2 6" id="KW-0288">FMN</keyword>
<dbReference type="EC" id="1.7.1.17" evidence="6"/>
<comment type="catalytic activity">
    <reaction evidence="6">
        <text>2 a quinone + NADH + H(+) = 2 a 1,4-benzosemiquinone + NAD(+)</text>
        <dbReference type="Rhea" id="RHEA:65952"/>
        <dbReference type="ChEBI" id="CHEBI:15378"/>
        <dbReference type="ChEBI" id="CHEBI:57540"/>
        <dbReference type="ChEBI" id="CHEBI:57945"/>
        <dbReference type="ChEBI" id="CHEBI:132124"/>
        <dbReference type="ChEBI" id="CHEBI:134225"/>
    </reaction>
</comment>
<dbReference type="HAMAP" id="MF_01216">
    <property type="entry name" value="Azoreductase_type1"/>
    <property type="match status" value="1"/>
</dbReference>
<comment type="function">
    <text evidence="6">Also exhibits azoreductase activity. Catalyzes the reductive cleavage of the azo bond in aromatic azo compounds to the corresponding amines.</text>
</comment>
<evidence type="ECO:0000259" key="7">
    <source>
        <dbReference type="Pfam" id="PF02525"/>
    </source>
</evidence>
<dbReference type="EC" id="1.6.5.-" evidence="6"/>
<comment type="caution">
    <text evidence="6">Lacks conserved residue(s) required for the propagation of feature annotation.</text>
</comment>
<gene>
    <name evidence="6" type="primary">azoR</name>
    <name evidence="8" type="ORF">FHR72_001235</name>
</gene>
<dbReference type="InterPro" id="IPR029039">
    <property type="entry name" value="Flavoprotein-like_sf"/>
</dbReference>
<accession>A0A839Q978</accession>
<dbReference type="InterPro" id="IPR003680">
    <property type="entry name" value="Flavodoxin_fold"/>
</dbReference>
<dbReference type="Pfam" id="PF02525">
    <property type="entry name" value="Flavodoxin_2"/>
    <property type="match status" value="1"/>
</dbReference>
<feature type="domain" description="Flavodoxin-like fold" evidence="7">
    <location>
        <begin position="3"/>
        <end position="201"/>
    </location>
</feature>
<dbReference type="InterPro" id="IPR023048">
    <property type="entry name" value="NADH:quinone_OxRdtase_FMN_depd"/>
</dbReference>
<organism evidence="8 9">
    <name type="scientific">Mycolicibacterium iranicum</name>
    <name type="common">Mycobacterium iranicum</name>
    <dbReference type="NCBI Taxonomy" id="912594"/>
    <lineage>
        <taxon>Bacteria</taxon>
        <taxon>Bacillati</taxon>
        <taxon>Actinomycetota</taxon>
        <taxon>Actinomycetes</taxon>
        <taxon>Mycobacteriales</taxon>
        <taxon>Mycobacteriaceae</taxon>
        <taxon>Mycolicibacterium</taxon>
    </lineage>
</organism>
<keyword evidence="3 6" id="KW-0560">Oxidoreductase</keyword>
<dbReference type="GO" id="GO:0010181">
    <property type="term" value="F:FMN binding"/>
    <property type="evidence" value="ECO:0007669"/>
    <property type="project" value="UniProtKB-UniRule"/>
</dbReference>
<dbReference type="PANTHER" id="PTHR43741:SF4">
    <property type="entry name" value="FMN-DEPENDENT NADH:QUINONE OXIDOREDUCTASE"/>
    <property type="match status" value="1"/>
</dbReference>
<comment type="subunit">
    <text evidence="6">Homodimer.</text>
</comment>
<evidence type="ECO:0000256" key="5">
    <source>
        <dbReference type="ARBA" id="ARBA00048542"/>
    </source>
</evidence>
<dbReference type="SUPFAM" id="SSF52218">
    <property type="entry name" value="Flavoproteins"/>
    <property type="match status" value="1"/>
</dbReference>
<dbReference type="GO" id="GO:0016652">
    <property type="term" value="F:oxidoreductase activity, acting on NAD(P)H as acceptor"/>
    <property type="evidence" value="ECO:0007669"/>
    <property type="project" value="UniProtKB-UniRule"/>
</dbReference>
<evidence type="ECO:0000256" key="1">
    <source>
        <dbReference type="ARBA" id="ARBA00022630"/>
    </source>
</evidence>
<dbReference type="InterPro" id="IPR050104">
    <property type="entry name" value="FMN-dep_NADH:Q_OxRdtase_AzoR1"/>
</dbReference>
<keyword evidence="4 6" id="KW-0520">NAD</keyword>
<dbReference type="RefSeq" id="WP_183467036.1">
    <property type="nucleotide sequence ID" value="NZ_JACHVU010000002.1"/>
</dbReference>
<name>A0A839Q978_MYCIR</name>
<evidence type="ECO:0000313" key="9">
    <source>
        <dbReference type="Proteomes" id="UP000550501"/>
    </source>
</evidence>
<proteinExistence type="inferred from homology"/>
<comment type="similarity">
    <text evidence="6">Belongs to the azoreductase type 1 family.</text>
</comment>
<evidence type="ECO:0000313" key="8">
    <source>
        <dbReference type="EMBL" id="MBB2989772.1"/>
    </source>
</evidence>
<dbReference type="GO" id="GO:0009055">
    <property type="term" value="F:electron transfer activity"/>
    <property type="evidence" value="ECO:0007669"/>
    <property type="project" value="UniProtKB-UniRule"/>
</dbReference>
<evidence type="ECO:0000256" key="6">
    <source>
        <dbReference type="HAMAP-Rule" id="MF_01216"/>
    </source>
</evidence>